<gene>
    <name evidence="1" type="ORF">Scep_019521</name>
</gene>
<organism evidence="1 2">
    <name type="scientific">Stephania cephalantha</name>
    <dbReference type="NCBI Taxonomy" id="152367"/>
    <lineage>
        <taxon>Eukaryota</taxon>
        <taxon>Viridiplantae</taxon>
        <taxon>Streptophyta</taxon>
        <taxon>Embryophyta</taxon>
        <taxon>Tracheophyta</taxon>
        <taxon>Spermatophyta</taxon>
        <taxon>Magnoliopsida</taxon>
        <taxon>Ranunculales</taxon>
        <taxon>Menispermaceae</taxon>
        <taxon>Menispermoideae</taxon>
        <taxon>Cissampelideae</taxon>
        <taxon>Stephania</taxon>
    </lineage>
</organism>
<comment type="caution">
    <text evidence="1">The sequence shown here is derived from an EMBL/GenBank/DDBJ whole genome shotgun (WGS) entry which is preliminary data.</text>
</comment>
<evidence type="ECO:0000313" key="1">
    <source>
        <dbReference type="EMBL" id="KAK9112002.1"/>
    </source>
</evidence>
<accession>A0AAP0IB70</accession>
<proteinExistence type="predicted"/>
<dbReference type="AlphaFoldDB" id="A0AAP0IB70"/>
<sequence length="66" mass="7733">MIMHLKVTSDDEEEVNGVEDLLEDMNVDFLKMQMPHLLKHSRVKLSASHNSENLQLIMRLMKNQKV</sequence>
<evidence type="ECO:0000313" key="2">
    <source>
        <dbReference type="Proteomes" id="UP001419268"/>
    </source>
</evidence>
<dbReference type="EMBL" id="JBBNAG010000008">
    <property type="protein sequence ID" value="KAK9112002.1"/>
    <property type="molecule type" value="Genomic_DNA"/>
</dbReference>
<name>A0AAP0IB70_9MAGN</name>
<keyword evidence="2" id="KW-1185">Reference proteome</keyword>
<reference evidence="1 2" key="1">
    <citation type="submission" date="2024-01" db="EMBL/GenBank/DDBJ databases">
        <title>Genome assemblies of Stephania.</title>
        <authorList>
            <person name="Yang L."/>
        </authorList>
    </citation>
    <scope>NUCLEOTIDE SEQUENCE [LARGE SCALE GENOMIC DNA]</scope>
    <source>
        <strain evidence="1">JXDWG</strain>
        <tissue evidence="1">Leaf</tissue>
    </source>
</reference>
<dbReference type="Proteomes" id="UP001419268">
    <property type="component" value="Unassembled WGS sequence"/>
</dbReference>
<protein>
    <submittedName>
        <fullName evidence="1">Uncharacterized protein</fullName>
    </submittedName>
</protein>